<evidence type="ECO:0000313" key="2">
    <source>
        <dbReference type="EMBL" id="NGN44942.1"/>
    </source>
</evidence>
<dbReference type="InterPro" id="IPR012338">
    <property type="entry name" value="Beta-lactam/transpept-like"/>
</dbReference>
<name>A0A7C9RBH5_9HYPH</name>
<dbReference type="EMBL" id="JAAKZG010000022">
    <property type="protein sequence ID" value="NGN44942.1"/>
    <property type="molecule type" value="Genomic_DNA"/>
</dbReference>
<organism evidence="2 3">
    <name type="scientific">Mesorhizobium zhangyense</name>
    <dbReference type="NCBI Taxonomy" id="1776730"/>
    <lineage>
        <taxon>Bacteria</taxon>
        <taxon>Pseudomonadati</taxon>
        <taxon>Pseudomonadota</taxon>
        <taxon>Alphaproteobacteria</taxon>
        <taxon>Hyphomicrobiales</taxon>
        <taxon>Phyllobacteriaceae</taxon>
        <taxon>Mesorhizobium</taxon>
    </lineage>
</organism>
<feature type="domain" description="Beta-lactamase-related" evidence="1">
    <location>
        <begin position="46"/>
        <end position="131"/>
    </location>
</feature>
<sequence length="150" mass="15898">MQHQCDRLDHSAIGRTGIGQNAAVVSGRNKVAGGPARRSLHLLEVLRTGGEPLLTGALIDEMTTDHTVGMDLLPWPGRGFGLGFTILRDPGIAHSAETAGTWRLGGAYGHSWFVDPDRKLTMVAFTNAGLEGQSPGGRLPDELAKALYTA</sequence>
<proteinExistence type="predicted"/>
<evidence type="ECO:0000259" key="1">
    <source>
        <dbReference type="Pfam" id="PF00144"/>
    </source>
</evidence>
<dbReference type="Proteomes" id="UP000481252">
    <property type="component" value="Unassembled WGS sequence"/>
</dbReference>
<comment type="caution">
    <text evidence="2">The sequence shown here is derived from an EMBL/GenBank/DDBJ whole genome shotgun (WGS) entry which is preliminary data.</text>
</comment>
<reference evidence="2 3" key="1">
    <citation type="submission" date="2020-02" db="EMBL/GenBank/DDBJ databases">
        <title>Genome sequence of the type strain CGMCC 1.15528 of Mesorhizobium zhangyense.</title>
        <authorList>
            <person name="Gao J."/>
            <person name="Sun J."/>
        </authorList>
    </citation>
    <scope>NUCLEOTIDE SEQUENCE [LARGE SCALE GENOMIC DNA]</scope>
    <source>
        <strain evidence="2 3">CGMCC 1.15528</strain>
    </source>
</reference>
<keyword evidence="3" id="KW-1185">Reference proteome</keyword>
<dbReference type="InterPro" id="IPR001466">
    <property type="entry name" value="Beta-lactam-related"/>
</dbReference>
<dbReference type="Gene3D" id="3.40.710.10">
    <property type="entry name" value="DD-peptidase/beta-lactamase superfamily"/>
    <property type="match status" value="1"/>
</dbReference>
<dbReference type="AlphaFoldDB" id="A0A7C9RBH5"/>
<dbReference type="Pfam" id="PF00144">
    <property type="entry name" value="Beta-lactamase"/>
    <property type="match status" value="1"/>
</dbReference>
<gene>
    <name evidence="2" type="ORF">G6N74_28200</name>
</gene>
<accession>A0A7C9RBH5</accession>
<evidence type="ECO:0000313" key="3">
    <source>
        <dbReference type="Proteomes" id="UP000481252"/>
    </source>
</evidence>
<dbReference type="SUPFAM" id="SSF56601">
    <property type="entry name" value="beta-lactamase/transpeptidase-like"/>
    <property type="match status" value="1"/>
</dbReference>
<protein>
    <submittedName>
        <fullName evidence="2">Beta-lactamase family protein</fullName>
    </submittedName>
</protein>